<sequence length="310" mass="35325">MINFQPLVLLDETVTEVILNEDTETVDATYMYLEPKDTNLNRSLSLGKNIRYSIREDSLRVKYPSSHEFPSFRTVDANDLIHETEIADDDRIPYILKVVNCPFYHPRDTDVIRKELENLEHFRGVRGLVQSAGIAVFSNPYATSQEDNQHMVIKGILLKYYSGGSLQRILEEQRVTGSDWGRWAVQIGNALDTIHRAKKTHMDLKPSNIVLDRDGNAILIDISGIGGVTRKWLAPEIQDEPSLFDLPFQTRRLNDVWAYGKVLKEIASKIDEGASMKALNMVADHLTQDIPTRWTLSEAISQLENRQNSD</sequence>
<accession>A0A9W9FAX0</accession>
<organism evidence="2 3">
    <name type="scientific">Penicillium angulare</name>
    <dbReference type="NCBI Taxonomy" id="116970"/>
    <lineage>
        <taxon>Eukaryota</taxon>
        <taxon>Fungi</taxon>
        <taxon>Dikarya</taxon>
        <taxon>Ascomycota</taxon>
        <taxon>Pezizomycotina</taxon>
        <taxon>Eurotiomycetes</taxon>
        <taxon>Eurotiomycetidae</taxon>
        <taxon>Eurotiales</taxon>
        <taxon>Aspergillaceae</taxon>
        <taxon>Penicillium</taxon>
    </lineage>
</organism>
<dbReference type="InterPro" id="IPR000719">
    <property type="entry name" value="Prot_kinase_dom"/>
</dbReference>
<feature type="domain" description="Protein kinase" evidence="1">
    <location>
        <begin position="40"/>
        <end position="310"/>
    </location>
</feature>
<dbReference type="InterPro" id="IPR051681">
    <property type="entry name" value="Ser/Thr_Kinases-Pseudokinases"/>
</dbReference>
<dbReference type="Gene3D" id="1.10.510.10">
    <property type="entry name" value="Transferase(Phosphotransferase) domain 1"/>
    <property type="match status" value="1"/>
</dbReference>
<comment type="caution">
    <text evidence="2">The sequence shown here is derived from an EMBL/GenBank/DDBJ whole genome shotgun (WGS) entry which is preliminary data.</text>
</comment>
<reference evidence="2" key="2">
    <citation type="journal article" date="2023" name="IMA Fungus">
        <title>Comparative genomic study of the Penicillium genus elucidates a diverse pangenome and 15 lateral gene transfer events.</title>
        <authorList>
            <person name="Petersen C."/>
            <person name="Sorensen T."/>
            <person name="Nielsen M.R."/>
            <person name="Sondergaard T.E."/>
            <person name="Sorensen J.L."/>
            <person name="Fitzpatrick D.A."/>
            <person name="Frisvad J.C."/>
            <person name="Nielsen K.L."/>
        </authorList>
    </citation>
    <scope>NUCLEOTIDE SEQUENCE</scope>
    <source>
        <strain evidence="2">IBT 30069</strain>
    </source>
</reference>
<reference evidence="2" key="1">
    <citation type="submission" date="2022-11" db="EMBL/GenBank/DDBJ databases">
        <authorList>
            <person name="Petersen C."/>
        </authorList>
    </citation>
    <scope>NUCLEOTIDE SEQUENCE</scope>
    <source>
        <strain evidence="2">IBT 30069</strain>
    </source>
</reference>
<evidence type="ECO:0000313" key="2">
    <source>
        <dbReference type="EMBL" id="KAJ5096715.1"/>
    </source>
</evidence>
<name>A0A9W9FAX0_9EURO</name>
<dbReference type="GO" id="GO:0005524">
    <property type="term" value="F:ATP binding"/>
    <property type="evidence" value="ECO:0007669"/>
    <property type="project" value="InterPro"/>
</dbReference>
<dbReference type="GO" id="GO:0004674">
    <property type="term" value="F:protein serine/threonine kinase activity"/>
    <property type="evidence" value="ECO:0007669"/>
    <property type="project" value="TreeGrafter"/>
</dbReference>
<proteinExistence type="predicted"/>
<keyword evidence="3" id="KW-1185">Reference proteome</keyword>
<dbReference type="Pfam" id="PF00069">
    <property type="entry name" value="Pkinase"/>
    <property type="match status" value="1"/>
</dbReference>
<keyword evidence="2" id="KW-0808">Transferase</keyword>
<evidence type="ECO:0000259" key="1">
    <source>
        <dbReference type="PROSITE" id="PS50011"/>
    </source>
</evidence>
<dbReference type="Proteomes" id="UP001149165">
    <property type="component" value="Unassembled WGS sequence"/>
</dbReference>
<dbReference type="InterPro" id="IPR011009">
    <property type="entry name" value="Kinase-like_dom_sf"/>
</dbReference>
<keyword evidence="2" id="KW-0418">Kinase</keyword>
<protein>
    <submittedName>
        <fullName evidence="2">Protein kinase domain-containing protein</fullName>
    </submittedName>
</protein>
<dbReference type="OrthoDB" id="4062651at2759"/>
<evidence type="ECO:0000313" key="3">
    <source>
        <dbReference type="Proteomes" id="UP001149165"/>
    </source>
</evidence>
<dbReference type="SUPFAM" id="SSF56112">
    <property type="entry name" value="Protein kinase-like (PK-like)"/>
    <property type="match status" value="1"/>
</dbReference>
<dbReference type="EMBL" id="JAPQKH010000005">
    <property type="protein sequence ID" value="KAJ5096715.1"/>
    <property type="molecule type" value="Genomic_DNA"/>
</dbReference>
<dbReference type="AlphaFoldDB" id="A0A9W9FAX0"/>
<dbReference type="PANTHER" id="PTHR44329">
    <property type="entry name" value="SERINE/THREONINE-PROTEIN KINASE TNNI3K-RELATED"/>
    <property type="match status" value="1"/>
</dbReference>
<dbReference type="PROSITE" id="PS50011">
    <property type="entry name" value="PROTEIN_KINASE_DOM"/>
    <property type="match status" value="1"/>
</dbReference>
<gene>
    <name evidence="2" type="ORF">N7456_007436</name>
</gene>
<dbReference type="SMART" id="SM00220">
    <property type="entry name" value="S_TKc"/>
    <property type="match status" value="1"/>
</dbReference>